<dbReference type="Proteomes" id="UP000276133">
    <property type="component" value="Unassembled WGS sequence"/>
</dbReference>
<evidence type="ECO:0000313" key="2">
    <source>
        <dbReference type="Proteomes" id="UP000276133"/>
    </source>
</evidence>
<keyword evidence="2" id="KW-1185">Reference proteome</keyword>
<sequence length="106" mass="12415">MAFLVHCRRPTKSKSVLLKKLSVIKPYCDRSKTLESRIGLEKSDWEIKVYQQAHKYYSGAQFAEQFTNSKRSERTHETERTQVVLKVSLLKQQVDLCRLGTQLRDV</sequence>
<reference evidence="1 2" key="1">
    <citation type="journal article" date="2018" name="Sci. Rep.">
        <title>Genomic signatures of local adaptation to the degree of environmental predictability in rotifers.</title>
        <authorList>
            <person name="Franch-Gras L."/>
            <person name="Hahn C."/>
            <person name="Garcia-Roger E.M."/>
            <person name="Carmona M.J."/>
            <person name="Serra M."/>
            <person name="Gomez A."/>
        </authorList>
    </citation>
    <scope>NUCLEOTIDE SEQUENCE [LARGE SCALE GENOMIC DNA]</scope>
    <source>
        <strain evidence="1">HYR1</strain>
    </source>
</reference>
<dbReference type="EMBL" id="REGN01012459">
    <property type="protein sequence ID" value="RMZ95380.1"/>
    <property type="molecule type" value="Genomic_DNA"/>
</dbReference>
<evidence type="ECO:0000313" key="1">
    <source>
        <dbReference type="EMBL" id="RMZ95380.1"/>
    </source>
</evidence>
<accession>A0A3M7P9C9</accession>
<protein>
    <submittedName>
        <fullName evidence="1">Uncharacterized protein</fullName>
    </submittedName>
</protein>
<comment type="caution">
    <text evidence="1">The sequence shown here is derived from an EMBL/GenBank/DDBJ whole genome shotgun (WGS) entry which is preliminary data.</text>
</comment>
<proteinExistence type="predicted"/>
<dbReference type="AlphaFoldDB" id="A0A3M7P9C9"/>
<organism evidence="1 2">
    <name type="scientific">Brachionus plicatilis</name>
    <name type="common">Marine rotifer</name>
    <name type="synonym">Brachionus muelleri</name>
    <dbReference type="NCBI Taxonomy" id="10195"/>
    <lineage>
        <taxon>Eukaryota</taxon>
        <taxon>Metazoa</taxon>
        <taxon>Spiralia</taxon>
        <taxon>Gnathifera</taxon>
        <taxon>Rotifera</taxon>
        <taxon>Eurotatoria</taxon>
        <taxon>Monogononta</taxon>
        <taxon>Pseudotrocha</taxon>
        <taxon>Ploima</taxon>
        <taxon>Brachionidae</taxon>
        <taxon>Brachionus</taxon>
    </lineage>
</organism>
<name>A0A3M7P9C9_BRAPC</name>
<gene>
    <name evidence="1" type="ORF">BpHYR1_022839</name>
</gene>